<evidence type="ECO:0000313" key="2">
    <source>
        <dbReference type="EMBL" id="ACY99294.1"/>
    </source>
</evidence>
<organism evidence="2 3">
    <name type="scientific">Thermomonospora curvata (strain ATCC 19995 / DSM 43183 / JCM 3096 / KCTC 9072 / NBRC 15933 / NCIMB 10081 / Henssen B9)</name>
    <dbReference type="NCBI Taxonomy" id="471852"/>
    <lineage>
        <taxon>Bacteria</taxon>
        <taxon>Bacillati</taxon>
        <taxon>Actinomycetota</taxon>
        <taxon>Actinomycetes</taxon>
        <taxon>Streptosporangiales</taxon>
        <taxon>Thermomonosporaceae</taxon>
        <taxon>Thermomonospora</taxon>
    </lineage>
</organism>
<protein>
    <submittedName>
        <fullName evidence="2">Uncharacterized protein</fullName>
    </submittedName>
</protein>
<sequence length="99" mass="10628">MEGIRRSGRPSVPHGDEPESRIAAAEVAEPAGGRVARLFALVQEFDDDNDRPVREVVAYGMALPGGHTMTVTPSGAGIHTWQSPHSASRRLGSELVWLV</sequence>
<dbReference type="KEGG" id="tcu:Tcur_3761"/>
<keyword evidence="3" id="KW-1185">Reference proteome</keyword>
<dbReference type="Proteomes" id="UP000001918">
    <property type="component" value="Chromosome"/>
</dbReference>
<evidence type="ECO:0000313" key="3">
    <source>
        <dbReference type="Proteomes" id="UP000001918"/>
    </source>
</evidence>
<evidence type="ECO:0000256" key="1">
    <source>
        <dbReference type="SAM" id="MobiDB-lite"/>
    </source>
</evidence>
<proteinExistence type="predicted"/>
<dbReference type="EMBL" id="CP001738">
    <property type="protein sequence ID" value="ACY99294.1"/>
    <property type="molecule type" value="Genomic_DNA"/>
</dbReference>
<dbReference type="STRING" id="471852.Tcur_3761"/>
<dbReference type="RefSeq" id="WP_012854078.1">
    <property type="nucleotide sequence ID" value="NC_013510.1"/>
</dbReference>
<name>D1ACY5_THECD</name>
<feature type="region of interest" description="Disordered" evidence="1">
    <location>
        <begin position="1"/>
        <end position="20"/>
    </location>
</feature>
<accession>D1ACY5</accession>
<dbReference type="OrthoDB" id="3480050at2"/>
<gene>
    <name evidence="2" type="ordered locus">Tcur_3761</name>
</gene>
<dbReference type="HOGENOM" id="CLU_2319170_0_0_11"/>
<dbReference type="eggNOG" id="ENOG50325AT">
    <property type="taxonomic scope" value="Bacteria"/>
</dbReference>
<reference evidence="2 3" key="1">
    <citation type="journal article" date="2011" name="Stand. Genomic Sci.">
        <title>Complete genome sequence of Thermomonospora curvata type strain (B9).</title>
        <authorList>
            <person name="Chertkov O."/>
            <person name="Sikorski J."/>
            <person name="Nolan M."/>
            <person name="Lapidus A."/>
            <person name="Lucas S."/>
            <person name="Del Rio T.G."/>
            <person name="Tice H."/>
            <person name="Cheng J.F."/>
            <person name="Goodwin L."/>
            <person name="Pitluck S."/>
            <person name="Liolios K."/>
            <person name="Ivanova N."/>
            <person name="Mavromatis K."/>
            <person name="Mikhailova N."/>
            <person name="Ovchinnikova G."/>
            <person name="Pati A."/>
            <person name="Chen A."/>
            <person name="Palaniappan K."/>
            <person name="Djao O.D."/>
            <person name="Land M."/>
            <person name="Hauser L."/>
            <person name="Chang Y.J."/>
            <person name="Jeffries C.D."/>
            <person name="Brettin T."/>
            <person name="Han C."/>
            <person name="Detter J.C."/>
            <person name="Rohde M."/>
            <person name="Goker M."/>
            <person name="Woyke T."/>
            <person name="Bristow J."/>
            <person name="Eisen J.A."/>
            <person name="Markowitz V."/>
            <person name="Hugenholtz P."/>
            <person name="Klenk H.P."/>
            <person name="Kyrpides N.C."/>
        </authorList>
    </citation>
    <scope>NUCLEOTIDE SEQUENCE [LARGE SCALE GENOMIC DNA]</scope>
    <source>
        <strain evidence="3">ATCC 19995 / DSM 43183 / JCM 3096 / KCTC 9072 / NBRC 15933 / NCIMB 10081 / Henssen B9</strain>
    </source>
</reference>
<dbReference type="AlphaFoldDB" id="D1ACY5"/>